<dbReference type="SUPFAM" id="SSF49899">
    <property type="entry name" value="Concanavalin A-like lectins/glucanases"/>
    <property type="match status" value="1"/>
</dbReference>
<dbReference type="GO" id="GO:0004553">
    <property type="term" value="F:hydrolase activity, hydrolyzing O-glycosyl compounds"/>
    <property type="evidence" value="ECO:0007669"/>
    <property type="project" value="InterPro"/>
</dbReference>
<keyword evidence="2 6" id="KW-0378">Hydrolase</keyword>
<keyword evidence="3 6" id="KW-0326">Glycosidase</keyword>
<feature type="domain" description="Beta-xylosidase C-terminal Concanavalin A-like" evidence="8">
    <location>
        <begin position="394"/>
        <end position="577"/>
    </location>
</feature>
<comment type="caution">
    <text evidence="9">The sequence shown here is derived from an EMBL/GenBank/DDBJ whole genome shotgun (WGS) entry which is preliminary data.</text>
</comment>
<dbReference type="Gene3D" id="2.115.10.20">
    <property type="entry name" value="Glycosyl hydrolase domain, family 43"/>
    <property type="match status" value="1"/>
</dbReference>
<dbReference type="InterPro" id="IPR006710">
    <property type="entry name" value="Glyco_hydro_43"/>
</dbReference>
<gene>
    <name evidence="9" type="ORF">AX660_01420</name>
</gene>
<name>A0A148KLA1_9ALTE</name>
<dbReference type="InterPro" id="IPR041542">
    <property type="entry name" value="GH43_C2"/>
</dbReference>
<dbReference type="AlphaFoldDB" id="A0A148KLA1"/>
<evidence type="ECO:0000256" key="2">
    <source>
        <dbReference type="ARBA" id="ARBA00022801"/>
    </source>
</evidence>
<evidence type="ECO:0000256" key="1">
    <source>
        <dbReference type="ARBA" id="ARBA00009865"/>
    </source>
</evidence>
<dbReference type="PROSITE" id="PS51257">
    <property type="entry name" value="PROKAR_LIPOPROTEIN"/>
    <property type="match status" value="1"/>
</dbReference>
<dbReference type="InterPro" id="IPR013320">
    <property type="entry name" value="ConA-like_dom_sf"/>
</dbReference>
<dbReference type="RefSeq" id="WP_068381357.1">
    <property type="nucleotide sequence ID" value="NZ_LSNE01000015.1"/>
</dbReference>
<reference evidence="10" key="1">
    <citation type="submission" date="2016-02" db="EMBL/GenBank/DDBJ databases">
        <authorList>
            <person name="Schultz-Johansen M."/>
            <person name="Glaring M.A."/>
            <person name="Bech P.K."/>
            <person name="Stougaard P."/>
        </authorList>
    </citation>
    <scope>NUCLEOTIDE SEQUENCE [LARGE SCALE GENOMIC DNA]</scope>
    <source>
        <strain evidence="10">S66</strain>
    </source>
</reference>
<dbReference type="InterPro" id="IPR023296">
    <property type="entry name" value="Glyco_hydro_beta-prop_sf"/>
</dbReference>
<feature type="chain" id="PRO_5007550176" description="Beta-xylosidase C-terminal Concanavalin A-like domain-containing protein" evidence="7">
    <location>
        <begin position="27"/>
        <end position="581"/>
    </location>
</feature>
<proteinExistence type="inferred from homology"/>
<dbReference type="GO" id="GO:0005975">
    <property type="term" value="P:carbohydrate metabolic process"/>
    <property type="evidence" value="ECO:0007669"/>
    <property type="project" value="InterPro"/>
</dbReference>
<evidence type="ECO:0000256" key="3">
    <source>
        <dbReference type="ARBA" id="ARBA00023295"/>
    </source>
</evidence>
<feature type="signal peptide" evidence="7">
    <location>
        <begin position="1"/>
        <end position="26"/>
    </location>
</feature>
<evidence type="ECO:0000259" key="8">
    <source>
        <dbReference type="Pfam" id="PF17851"/>
    </source>
</evidence>
<accession>A0A148KLA1</accession>
<feature type="active site" description="Proton acceptor" evidence="4">
    <location>
        <position position="72"/>
    </location>
</feature>
<dbReference type="Pfam" id="PF04616">
    <property type="entry name" value="Glyco_hydro_43"/>
    <property type="match status" value="1"/>
</dbReference>
<dbReference type="Pfam" id="PF17851">
    <property type="entry name" value="GH43_C2"/>
    <property type="match status" value="1"/>
</dbReference>
<dbReference type="EMBL" id="LSNE01000015">
    <property type="protein sequence ID" value="KXI27077.1"/>
    <property type="molecule type" value="Genomic_DNA"/>
</dbReference>
<evidence type="ECO:0000256" key="5">
    <source>
        <dbReference type="PIRSR" id="PIRSR606710-2"/>
    </source>
</evidence>
<evidence type="ECO:0000256" key="4">
    <source>
        <dbReference type="PIRSR" id="PIRSR606710-1"/>
    </source>
</evidence>
<protein>
    <recommendedName>
        <fullName evidence="8">Beta-xylosidase C-terminal Concanavalin A-like domain-containing protein</fullName>
    </recommendedName>
</protein>
<evidence type="ECO:0000256" key="6">
    <source>
        <dbReference type="RuleBase" id="RU361187"/>
    </source>
</evidence>
<feature type="active site" description="Proton donor" evidence="4">
    <location>
        <position position="247"/>
    </location>
</feature>
<dbReference type="STRING" id="1799789.AX660_01420"/>
<sequence length="581" mass="64973">MTSLFFRTCLLAASFPLLLACQPNSAELDKNPKTPASVSFNWFEYQGNDEIFAQPLAQGQYQNPIVAGFYPDPSITRKGEDYYMVHSSFSYAPGVPILHSRDLVNWQLVGHILTQPTQLKLDGLGVSRGIFAPTLRYHDGLFYMITTAVDSGGNFLVTATDPAGPWSEPLWLPEIGGIDPDIFFDDDGKVYIAHNDAPDGEPLYEGHRVIRLWEFDLATNTVVTSEGSGRVIVNGGVNIADKPVWIEGPHIYKINSWYYLTCAEGGTSVNHSQVVFRTKNLSEPFVPYANNPILSQRDLDPTRLNPVTSTGHADFIQTAEGDWWSVFLATRPYGDNFYNTGRETYLLPITWQDEWPVILPKGQEVPYRQIKPEINVELTQLSATDALTGNFIWRDEFNQQNIDPRWNFLRGFERSWLQVANDKLDMQASEFDLSSLQQTSFMGHRQQHGRFSLSTSLNLPAQQGISGGLTALQNSAFYYYFAVQKQQDNYRLFVQQVNNGQLSLLAETVIKAQAGQELTLLVNGDKGHISFSYKLADGEQVEVVSNADATLLSTERAGGFVGAMLGLHVRNEPSSNNKQVD</sequence>
<evidence type="ECO:0000313" key="10">
    <source>
        <dbReference type="Proteomes" id="UP000070299"/>
    </source>
</evidence>
<feature type="site" description="Important for catalytic activity, responsible for pKa modulation of the active site Glu and correct orientation of both the proton donor and substrate" evidence="5">
    <location>
        <position position="179"/>
    </location>
</feature>
<dbReference type="OrthoDB" id="9801455at2"/>
<keyword evidence="10" id="KW-1185">Reference proteome</keyword>
<dbReference type="Proteomes" id="UP000070299">
    <property type="component" value="Unassembled WGS sequence"/>
</dbReference>
<organism evidence="9 10">
    <name type="scientific">Paraglaciecola hydrolytica</name>
    <dbReference type="NCBI Taxonomy" id="1799789"/>
    <lineage>
        <taxon>Bacteria</taxon>
        <taxon>Pseudomonadati</taxon>
        <taxon>Pseudomonadota</taxon>
        <taxon>Gammaproteobacteria</taxon>
        <taxon>Alteromonadales</taxon>
        <taxon>Alteromonadaceae</taxon>
        <taxon>Paraglaciecola</taxon>
    </lineage>
</organism>
<evidence type="ECO:0000256" key="7">
    <source>
        <dbReference type="SAM" id="SignalP"/>
    </source>
</evidence>
<evidence type="ECO:0000313" key="9">
    <source>
        <dbReference type="EMBL" id="KXI27077.1"/>
    </source>
</evidence>
<dbReference type="CDD" id="cd18617">
    <property type="entry name" value="GH43_XynB-like"/>
    <property type="match status" value="1"/>
</dbReference>
<dbReference type="PANTHER" id="PTHR42812:SF12">
    <property type="entry name" value="BETA-XYLOSIDASE-RELATED"/>
    <property type="match status" value="1"/>
</dbReference>
<dbReference type="Gene3D" id="2.60.120.200">
    <property type="match status" value="1"/>
</dbReference>
<keyword evidence="7" id="KW-0732">Signal</keyword>
<dbReference type="SUPFAM" id="SSF75005">
    <property type="entry name" value="Arabinanase/levansucrase/invertase"/>
    <property type="match status" value="1"/>
</dbReference>
<dbReference type="PANTHER" id="PTHR42812">
    <property type="entry name" value="BETA-XYLOSIDASE"/>
    <property type="match status" value="1"/>
</dbReference>
<dbReference type="InterPro" id="IPR051795">
    <property type="entry name" value="Glycosyl_Hydrlase_43"/>
</dbReference>
<comment type="similarity">
    <text evidence="1 6">Belongs to the glycosyl hydrolase 43 family.</text>
</comment>